<dbReference type="CDD" id="cd00130">
    <property type="entry name" value="PAS"/>
    <property type="match status" value="1"/>
</dbReference>
<feature type="coiled-coil region" evidence="1">
    <location>
        <begin position="153"/>
        <end position="180"/>
    </location>
</feature>
<dbReference type="NCBIfam" id="TIGR00229">
    <property type="entry name" value="sensory_box"/>
    <property type="match status" value="1"/>
</dbReference>
<sequence length="240" mass="27492">MPSRKSAAHSTNEDHSRMLSAHATIEVPSETVCKVRSDPWYRDLMDNAYDMIQCVDPRGRFVYVNRAWQDTLGYSDAELSGLCVWDIIDPSHHQACQKHFAALMERGGSLSNVETIFLTKTQERVFVEGCVTVRVVGHDPQHTRGIFRNVTARKRMEQERERLIADLRDASARAHQLERLVTVCAWTGQIFHKGRWMRVDEYLTSQFGVRISHGMSQEAMDQVLAELQTPPDRPDLQLPT</sequence>
<evidence type="ECO:0000256" key="1">
    <source>
        <dbReference type="SAM" id="Coils"/>
    </source>
</evidence>
<dbReference type="EMBL" id="DSVQ01000012">
    <property type="protein sequence ID" value="HGT39077.1"/>
    <property type="molecule type" value="Genomic_DNA"/>
</dbReference>
<comment type="caution">
    <text evidence="3">The sequence shown here is derived from an EMBL/GenBank/DDBJ whole genome shotgun (WGS) entry which is preliminary data.</text>
</comment>
<dbReference type="InterPro" id="IPR000014">
    <property type="entry name" value="PAS"/>
</dbReference>
<organism evidence="3">
    <name type="scientific">Schlesneria paludicola</name>
    <dbReference type="NCBI Taxonomy" id="360056"/>
    <lineage>
        <taxon>Bacteria</taxon>
        <taxon>Pseudomonadati</taxon>
        <taxon>Planctomycetota</taxon>
        <taxon>Planctomycetia</taxon>
        <taxon>Planctomycetales</taxon>
        <taxon>Planctomycetaceae</taxon>
        <taxon>Schlesneria</taxon>
    </lineage>
</organism>
<dbReference type="Pfam" id="PF13426">
    <property type="entry name" value="PAS_9"/>
    <property type="match status" value="1"/>
</dbReference>
<feature type="domain" description="PAS" evidence="2">
    <location>
        <begin position="37"/>
        <end position="107"/>
    </location>
</feature>
<accession>A0A7C4LMW0</accession>
<dbReference type="SUPFAM" id="SSF55785">
    <property type="entry name" value="PYP-like sensor domain (PAS domain)"/>
    <property type="match status" value="1"/>
</dbReference>
<dbReference type="PROSITE" id="PS50112">
    <property type="entry name" value="PAS"/>
    <property type="match status" value="1"/>
</dbReference>
<dbReference type="AlphaFoldDB" id="A0A7C4LMW0"/>
<gene>
    <name evidence="3" type="ORF">ENS64_07410</name>
</gene>
<dbReference type="SMART" id="SM00091">
    <property type="entry name" value="PAS"/>
    <property type="match status" value="1"/>
</dbReference>
<evidence type="ECO:0000259" key="2">
    <source>
        <dbReference type="PROSITE" id="PS50112"/>
    </source>
</evidence>
<dbReference type="InterPro" id="IPR035965">
    <property type="entry name" value="PAS-like_dom_sf"/>
</dbReference>
<evidence type="ECO:0000313" key="3">
    <source>
        <dbReference type="EMBL" id="HGT39077.1"/>
    </source>
</evidence>
<name>A0A7C4LMW0_9PLAN</name>
<keyword evidence="1" id="KW-0175">Coiled coil</keyword>
<reference evidence="3" key="1">
    <citation type="journal article" date="2020" name="mSystems">
        <title>Genome- and Community-Level Interaction Insights into Carbon Utilization and Element Cycling Functions of Hydrothermarchaeota in Hydrothermal Sediment.</title>
        <authorList>
            <person name="Zhou Z."/>
            <person name="Liu Y."/>
            <person name="Xu W."/>
            <person name="Pan J."/>
            <person name="Luo Z.H."/>
            <person name="Li M."/>
        </authorList>
    </citation>
    <scope>NUCLEOTIDE SEQUENCE [LARGE SCALE GENOMIC DNA]</scope>
    <source>
        <strain evidence="3">SpSt-508</strain>
    </source>
</reference>
<proteinExistence type="predicted"/>
<dbReference type="Gene3D" id="3.30.450.20">
    <property type="entry name" value="PAS domain"/>
    <property type="match status" value="1"/>
</dbReference>
<protein>
    <submittedName>
        <fullName evidence="3">PAS domain S-box protein</fullName>
    </submittedName>
</protein>